<feature type="compositionally biased region" description="Acidic residues" evidence="2">
    <location>
        <begin position="1091"/>
        <end position="1100"/>
    </location>
</feature>
<feature type="compositionally biased region" description="Acidic residues" evidence="2">
    <location>
        <begin position="719"/>
        <end position="734"/>
    </location>
</feature>
<feature type="region of interest" description="Disordered" evidence="2">
    <location>
        <begin position="1333"/>
        <end position="1366"/>
    </location>
</feature>
<proteinExistence type="predicted"/>
<feature type="compositionally biased region" description="Basic and acidic residues" evidence="2">
    <location>
        <begin position="1101"/>
        <end position="1110"/>
    </location>
</feature>
<feature type="region of interest" description="Disordered" evidence="2">
    <location>
        <begin position="307"/>
        <end position="689"/>
    </location>
</feature>
<feature type="compositionally biased region" description="Basic and acidic residues" evidence="2">
    <location>
        <begin position="1165"/>
        <end position="1175"/>
    </location>
</feature>
<protein>
    <recommendedName>
        <fullName evidence="5">Reticulon-like protein</fullName>
    </recommendedName>
</protein>
<feature type="compositionally biased region" description="Basic and acidic residues" evidence="2">
    <location>
        <begin position="948"/>
        <end position="960"/>
    </location>
</feature>
<feature type="compositionally biased region" description="Polar residues" evidence="2">
    <location>
        <begin position="1347"/>
        <end position="1356"/>
    </location>
</feature>
<feature type="region of interest" description="Disordered" evidence="2">
    <location>
        <begin position="1581"/>
        <end position="1613"/>
    </location>
</feature>
<feature type="region of interest" description="Disordered" evidence="2">
    <location>
        <begin position="2467"/>
        <end position="2509"/>
    </location>
</feature>
<feature type="compositionally biased region" description="Polar residues" evidence="2">
    <location>
        <begin position="1411"/>
        <end position="1421"/>
    </location>
</feature>
<keyword evidence="4" id="KW-1185">Reference proteome</keyword>
<feature type="compositionally biased region" description="Basic and acidic residues" evidence="2">
    <location>
        <begin position="668"/>
        <end position="677"/>
    </location>
</feature>
<feature type="compositionally biased region" description="Polar residues" evidence="2">
    <location>
        <begin position="1225"/>
        <end position="1242"/>
    </location>
</feature>
<evidence type="ECO:0000256" key="1">
    <source>
        <dbReference type="SAM" id="Coils"/>
    </source>
</evidence>
<feature type="compositionally biased region" description="Polar residues" evidence="2">
    <location>
        <begin position="383"/>
        <end position="395"/>
    </location>
</feature>
<feature type="compositionally biased region" description="Basic and acidic residues" evidence="2">
    <location>
        <begin position="2354"/>
        <end position="2367"/>
    </location>
</feature>
<feature type="coiled-coil region" evidence="1">
    <location>
        <begin position="2259"/>
        <end position="2293"/>
    </location>
</feature>
<feature type="compositionally biased region" description="Basic and acidic residues" evidence="2">
    <location>
        <begin position="2013"/>
        <end position="2031"/>
    </location>
</feature>
<feature type="compositionally biased region" description="Polar residues" evidence="2">
    <location>
        <begin position="361"/>
        <end position="372"/>
    </location>
</feature>
<evidence type="ECO:0000313" key="4">
    <source>
        <dbReference type="Proteomes" id="UP000005237"/>
    </source>
</evidence>
<feature type="compositionally biased region" description="Basic and acidic residues" evidence="2">
    <location>
        <begin position="347"/>
        <end position="358"/>
    </location>
</feature>
<feature type="compositionally biased region" description="Basic and acidic residues" evidence="2">
    <location>
        <begin position="2167"/>
        <end position="2176"/>
    </location>
</feature>
<feature type="compositionally biased region" description="Basic and acidic residues" evidence="2">
    <location>
        <begin position="413"/>
        <end position="423"/>
    </location>
</feature>
<sequence>MEADIENANNENSVLVELIFRKDRGVTDYELVKTFWINEPKEFDCLDEPEKPEVKSLHRLELPLPKIGSNSSDSEGENLPEDILNEPLDDDVFENEESGNSEKVVENSLQTQNEATVPSKDNVVGVDLLFREPTNTKFELIHTIPLMEDVIIPDQLQKIENFPSSEELDNVVEVVDFTFTTPGDPDEETITLTTEVVTVLENPNLTSEDTFDDVEEAGETPHEKEEEVAFDGSVDQVLKNVAEKLEFINRESKEEVESSVPEFVNTEDVSANLMVEDTVSAGSESFEKPVDIVQPVGEDAVFNELSASENAEENKVPTPTFPDYVIESESVGEKGEEEEPTEGVDTELEKESYLEDVLHGSNLTELTETTNYVLPADDRKEQNTFLSSPQSCPQETQKESGKEPSPPSSASKSAKEISEDVLRKIIAKASTEDSLPVSDPTNAFPDDGKQDEKTFVSLQESSLQEDNSISNKLEEKQVGDVPEDQFSPDQEPVKELREDKSQPIDNGNTTEDAGSNETSPFDDKSEEQKVPLNFSEPILPEESSGENKVDETKVADVPEDALSTDQEAVIETSEDLSQKIIENVDETQSGDAGNTPEDSTDNSRLVRNEDDTFITDDAEESSPDTGNEKEQTILDSLPESSLPEDATTETELEEEKFADVSGETQETVEEHREEESQPIHNGNTLEDVGIKEISDQETINLVEKIVAIVNQSQPVDNEVTSEDVTDNLETEEDTSIVHEVKEISSYIGTDVEHNILLHFSKPEESSAEVAENSTISDREVFVDETPEDAPHKNIAIADESDPADNAEAPEESRDSESLEKSTDVTEDIVSVNDEPTQEPDYETDQKELLPLPESSLHEDEKTPEKEFVTELAEEYPTKNQISEEAIRDTIAMANESHPVDDVEDPKDVPDRYELENAEETTENVLPVGDVIETSTDNLNENDLKIERDLQVEANTSKEPEAPALSPEQETTTKTSKEDYSVNQTSEDVLQTIIATTDESNTVEDAENPEDVPDRYKLEKSEETTENMITVDDVEETSTIEANTTQESADPALSTEQEAVTEITKEDPVVYQISGDASESKIAMTDESNPLENDENPDDVPDSNKLEKSEETTTNILPIGDVEEKSTENSNQNDLKTVLSAAENGIQEEEIKSKESEDSALSPEQETVREITKEDSAVNQISVDATPHPVDDVENPDDVPYSNELENAGEATENFLPVGDVEKTSTENSTETDLKTVLSSTEYGLQEDENTAKVSEEVQNEIADPALSSGQEAATKVSEAVLQKIFATTDESQPVNHGETVENDTLALGDVEEPVPVLSSPLTEYENKVYEAEEKEAAEEAQNVSYLEVSQETTSLTDAEKSLNTEVTASSEDVALIEEIAAPASADDVTVAPEEIPRVETATPPSIPNLVDKSSVNGSAQELSEEGDTSPEVEEVALSVSFIVGDSTDTNDSPEDVFGSENWISEESQPKDSPKDEAIDAGEPKASENPEDTEKQDAKVSELSEEVLKADLAKHDQTSASEDAGVVGTEPETEKQDAPNEEYDILRTVPVLKEISKELTIDEETPKAGGIPNEDEVLKQSFSGPEVSEEVFENPVTVSQLSEQSPKEVPEENASAAVLENIDSVSPASESSAPHKITDIHFDIPIHHSDYGNDYVPFGTENVQRRADLPISEEDQEEEDVVAELPSQSIRQWKDEDVISLQSLKSLVAEVGCTTDTEAIDADEHPSEEGTLKILKVVPSEPSLLELDFSDPNVIHVPVPLFEPATKYLEEMVEWIIADAVKEVGEREVVTESELSEMVHVVSEEFPVPEPLADMKFPLEEDEEKTPEPEKVLEEVSKSIHDFTPEAASEDPEVILRLNTVTESAPLQKDSSVYLVPEAIINQDEEDKEKTPEAEISKHLPEATEPSDILELDSPTKLIQDASIPQRPPRAPKQEPQKSSRVRFGPLNIKLGRTYSEDQKALEEMLEKPLQIITSSQKTTEPDEIGALSPLSPGTLAEYEHIPVMDMHSVPHSPQEKEDKEEEKKTDIEETKILSPAKSEDVDDENSECLDSIGDLSEKTIQRFNTSIDDPSIRRDSFSSISSFGDRQKFRTAIENIRQDLLPFQSSVSQYLEPSATPTHLVTNLSMDSPSDLSPNAPPVGFENTAQFLEKLQQEDRPSAEGSIDSSGFEKVDHEGLEDFGGTVVEDPMQQSVFGSLQAVSDDRKTPSVDDGFVFIERNEATIAKKMSSPHDDVIEKSYFGSGDENAATATAKLLESPIAEEARKLVQDAVESASELSKNVANVSNEADEIGKELQDSVEHKIAEPVTDTLHKAYDGLGDFVHETVPQVVEDFSREHRPEPESPEPVQKNPEPPVDIHETVDQVHDEINNFLRGAREPTPPLEADEEAEADADNKQHFGNQTPEEDETTFDRKGPLTIPEEIEKAAAAQQVDDLADFDPLVASNVGAEFGAALGEALTEEEMFGHQKFETVPRPPTPPKDISDEDVKPSIVDLGPAHHHSHPSSPHHSILKHPSQAWIDFKTVPPSAQCSVWCYLGIELKCNRTAAI</sequence>
<feature type="compositionally biased region" description="Basic and acidic residues" evidence="2">
    <location>
        <begin position="1467"/>
        <end position="1516"/>
    </location>
</feature>
<reference evidence="3" key="2">
    <citation type="submission" date="2022-06" db="UniProtKB">
        <authorList>
            <consortium name="EnsemblMetazoa"/>
        </authorList>
    </citation>
    <scope>IDENTIFICATION</scope>
    <source>
        <strain evidence="3">DF5081</strain>
    </source>
</reference>
<feature type="compositionally biased region" description="Polar residues" evidence="2">
    <location>
        <begin position="980"/>
        <end position="999"/>
    </location>
</feature>
<feature type="compositionally biased region" description="Polar residues" evidence="2">
    <location>
        <begin position="456"/>
        <end position="471"/>
    </location>
</feature>
<feature type="region of interest" description="Disordered" evidence="2">
    <location>
        <begin position="2007"/>
        <end position="2053"/>
    </location>
</feature>
<feature type="compositionally biased region" description="Basic and acidic residues" evidence="2">
    <location>
        <begin position="810"/>
        <end position="823"/>
    </location>
</feature>
<feature type="compositionally biased region" description="Basic and acidic residues" evidence="2">
    <location>
        <begin position="491"/>
        <end position="502"/>
    </location>
</feature>
<feature type="region of interest" description="Disordered" evidence="2">
    <location>
        <begin position="948"/>
        <end position="1251"/>
    </location>
</feature>
<evidence type="ECO:0000313" key="3">
    <source>
        <dbReference type="EnsemblMetazoa" id="CJA12351.1"/>
    </source>
</evidence>
<name>A0A8R1DWD4_CAEJA</name>
<feature type="compositionally biased region" description="Basic and acidic residues" evidence="2">
    <location>
        <begin position="855"/>
        <end position="867"/>
    </location>
</feature>
<feature type="region of interest" description="Disordered" evidence="2">
    <location>
        <begin position="2152"/>
        <end position="2181"/>
    </location>
</feature>
<accession>A0A8R1DWD4</accession>
<evidence type="ECO:0000256" key="2">
    <source>
        <dbReference type="SAM" id="MobiDB-lite"/>
    </source>
</evidence>
<feature type="compositionally biased region" description="Acidic residues" evidence="2">
    <location>
        <begin position="74"/>
        <end position="99"/>
    </location>
</feature>
<feature type="region of interest" description="Disordered" evidence="2">
    <location>
        <begin position="716"/>
        <end position="736"/>
    </location>
</feature>
<reference evidence="4" key="1">
    <citation type="submission" date="2010-08" db="EMBL/GenBank/DDBJ databases">
        <authorList>
            <consortium name="Caenorhabditis japonica Sequencing Consortium"/>
            <person name="Wilson R.K."/>
        </authorList>
    </citation>
    <scope>NUCLEOTIDE SEQUENCE [LARGE SCALE GENOMIC DNA]</scope>
    <source>
        <strain evidence="4">DF5081</strain>
    </source>
</reference>
<feature type="region of interest" description="Disordered" evidence="2">
    <location>
        <begin position="2326"/>
        <end position="2411"/>
    </location>
</feature>
<feature type="compositionally biased region" description="Acidic residues" evidence="2">
    <location>
        <begin position="611"/>
        <end position="622"/>
    </location>
</feature>
<feature type="compositionally biased region" description="Basic and acidic residues" evidence="2">
    <location>
        <begin position="1011"/>
        <end position="1022"/>
    </location>
</feature>
<dbReference type="GO" id="GO:0012505">
    <property type="term" value="C:endomembrane system"/>
    <property type="evidence" value="ECO:0007669"/>
    <property type="project" value="EnsemblMetazoa"/>
</dbReference>
<feature type="compositionally biased region" description="Acidic residues" evidence="2">
    <location>
        <begin position="646"/>
        <end position="656"/>
    </location>
</feature>
<organism evidence="3 4">
    <name type="scientific">Caenorhabditis japonica</name>
    <dbReference type="NCBI Taxonomy" id="281687"/>
    <lineage>
        <taxon>Eukaryota</taxon>
        <taxon>Metazoa</taxon>
        <taxon>Ecdysozoa</taxon>
        <taxon>Nematoda</taxon>
        <taxon>Chromadorea</taxon>
        <taxon>Rhabditida</taxon>
        <taxon>Rhabditina</taxon>
        <taxon>Rhabditomorpha</taxon>
        <taxon>Rhabditoidea</taxon>
        <taxon>Rhabditidae</taxon>
        <taxon>Peloderinae</taxon>
        <taxon>Caenorhabditis</taxon>
    </lineage>
</organism>
<feature type="compositionally biased region" description="Acidic residues" evidence="2">
    <location>
        <begin position="335"/>
        <end position="346"/>
    </location>
</feature>
<feature type="region of interest" description="Disordered" evidence="2">
    <location>
        <begin position="1382"/>
        <end position="1543"/>
    </location>
</feature>
<feature type="region of interest" description="Disordered" evidence="2">
    <location>
        <begin position="65"/>
        <end position="113"/>
    </location>
</feature>
<feature type="compositionally biased region" description="Acidic residues" evidence="2">
    <location>
        <begin position="1000"/>
        <end position="1010"/>
    </location>
</feature>
<dbReference type="Proteomes" id="UP000005237">
    <property type="component" value="Unassembled WGS sequence"/>
</dbReference>
<feature type="compositionally biased region" description="Polar residues" evidence="2">
    <location>
        <begin position="503"/>
        <end position="519"/>
    </location>
</feature>
<feature type="region of interest" description="Disordered" evidence="2">
    <location>
        <begin position="761"/>
        <end position="867"/>
    </location>
</feature>
<feature type="compositionally biased region" description="Polar residues" evidence="2">
    <location>
        <begin position="1038"/>
        <end position="1057"/>
    </location>
</feature>
<dbReference type="EnsemblMetazoa" id="CJA12351.1">
    <property type="protein sequence ID" value="CJA12351.1"/>
    <property type="gene ID" value="WBGene00131555"/>
</dbReference>
<feature type="compositionally biased region" description="Acidic residues" evidence="2">
    <location>
        <begin position="1422"/>
        <end position="1434"/>
    </location>
</feature>
<feature type="compositionally biased region" description="Acidic residues" evidence="2">
    <location>
        <begin position="798"/>
        <end position="809"/>
    </location>
</feature>
<evidence type="ECO:0008006" key="5">
    <source>
        <dbReference type="Google" id="ProtNLM"/>
    </source>
</evidence>
<keyword evidence="1" id="KW-0175">Coiled coil</keyword>
<feature type="compositionally biased region" description="Basic and acidic residues" evidence="2">
    <location>
        <begin position="1887"/>
        <end position="1901"/>
    </location>
</feature>
<feature type="region of interest" description="Disordered" evidence="2">
    <location>
        <begin position="1880"/>
        <end position="1945"/>
    </location>
</feature>
<feature type="compositionally biased region" description="Basic and acidic residues" evidence="2">
    <location>
        <begin position="545"/>
        <end position="556"/>
    </location>
</feature>
<feature type="compositionally biased region" description="Basic and acidic residues" evidence="2">
    <location>
        <begin position="2331"/>
        <end position="2340"/>
    </location>
</feature>